<evidence type="ECO:0000313" key="4">
    <source>
        <dbReference type="Proteomes" id="UP000321569"/>
    </source>
</evidence>
<dbReference type="PROSITE" id="PS50943">
    <property type="entry name" value="HTH_CROC1"/>
    <property type="match status" value="1"/>
</dbReference>
<dbReference type="SUPFAM" id="SSF47413">
    <property type="entry name" value="lambda repressor-like DNA-binding domains"/>
    <property type="match status" value="1"/>
</dbReference>
<dbReference type="STRING" id="1423795.FD12_GL002364"/>
<dbReference type="Gene3D" id="1.10.260.40">
    <property type="entry name" value="lambda repressor-like DNA-binding domains"/>
    <property type="match status" value="1"/>
</dbReference>
<dbReference type="AlphaFoldDB" id="A0A512PKY9"/>
<dbReference type="InterPro" id="IPR001387">
    <property type="entry name" value="Cro/C1-type_HTH"/>
</dbReference>
<dbReference type="GO" id="GO:0003677">
    <property type="term" value="F:DNA binding"/>
    <property type="evidence" value="ECO:0007669"/>
    <property type="project" value="InterPro"/>
</dbReference>
<accession>A0A512PKY9</accession>
<comment type="caution">
    <text evidence="3">The sequence shown here is derived from an EMBL/GenBank/DDBJ whole genome shotgun (WGS) entry which is preliminary data.</text>
</comment>
<organism evidence="3 4">
    <name type="scientific">Lentilactobacillus rapi</name>
    <dbReference type="NCBI Taxonomy" id="481723"/>
    <lineage>
        <taxon>Bacteria</taxon>
        <taxon>Bacillati</taxon>
        <taxon>Bacillota</taxon>
        <taxon>Bacilli</taxon>
        <taxon>Lactobacillales</taxon>
        <taxon>Lactobacillaceae</taxon>
        <taxon>Lentilactobacillus</taxon>
    </lineage>
</organism>
<name>A0A512PKY9_9LACO</name>
<protein>
    <submittedName>
        <fullName evidence="3">Transcriptional regulator</fullName>
    </submittedName>
</protein>
<dbReference type="InterPro" id="IPR010982">
    <property type="entry name" value="Lambda_DNA-bd_dom_sf"/>
</dbReference>
<dbReference type="Proteomes" id="UP000321569">
    <property type="component" value="Unassembled WGS sequence"/>
</dbReference>
<evidence type="ECO:0000256" key="1">
    <source>
        <dbReference type="SAM" id="MobiDB-lite"/>
    </source>
</evidence>
<dbReference type="EMBL" id="BKAM01000005">
    <property type="protein sequence ID" value="GEP71876.1"/>
    <property type="molecule type" value="Genomic_DNA"/>
</dbReference>
<gene>
    <name evidence="3" type="ORF">LRA02_07440</name>
</gene>
<dbReference type="SMART" id="SM00530">
    <property type="entry name" value="HTH_XRE"/>
    <property type="match status" value="1"/>
</dbReference>
<sequence>MSTTKMKYNEINEQDGDYMFPERLRALRKGQHLTLSDLAEDLNEEFHQTKETHDMNTPSQIGNWERGVRTPSYVEVQKLAKFFDVTMDYLTGLAENNTYDLAKLFISDKSLLFNGEQLNSKDRYEIYQLISGYVHGMNSRPEKPGTQLHQEELDLGQ</sequence>
<dbReference type="Pfam" id="PF12844">
    <property type="entry name" value="HTH_19"/>
    <property type="match status" value="1"/>
</dbReference>
<feature type="domain" description="HTH cro/C1-type" evidence="2">
    <location>
        <begin position="24"/>
        <end position="90"/>
    </location>
</feature>
<dbReference type="CDD" id="cd00093">
    <property type="entry name" value="HTH_XRE"/>
    <property type="match status" value="1"/>
</dbReference>
<feature type="region of interest" description="Disordered" evidence="1">
    <location>
        <begin position="138"/>
        <end position="157"/>
    </location>
</feature>
<reference evidence="3 4" key="1">
    <citation type="submission" date="2019-07" db="EMBL/GenBank/DDBJ databases">
        <title>Whole genome shotgun sequence of Lactobacillus rapi NBRC 109618.</title>
        <authorList>
            <person name="Hosoyama A."/>
            <person name="Uohara A."/>
            <person name="Ohji S."/>
            <person name="Ichikawa N."/>
        </authorList>
    </citation>
    <scope>NUCLEOTIDE SEQUENCE [LARGE SCALE GENOMIC DNA]</scope>
    <source>
        <strain evidence="3 4">NBRC 109618</strain>
    </source>
</reference>
<evidence type="ECO:0000313" key="3">
    <source>
        <dbReference type="EMBL" id="GEP71876.1"/>
    </source>
</evidence>
<evidence type="ECO:0000259" key="2">
    <source>
        <dbReference type="PROSITE" id="PS50943"/>
    </source>
</evidence>
<proteinExistence type="predicted"/>